<feature type="chain" id="PRO_5045587432" evidence="1">
    <location>
        <begin position="23"/>
        <end position="149"/>
    </location>
</feature>
<organism evidence="2 3">
    <name type="scientific">Anaeromyxobacter paludicola</name>
    <dbReference type="NCBI Taxonomy" id="2918171"/>
    <lineage>
        <taxon>Bacteria</taxon>
        <taxon>Pseudomonadati</taxon>
        <taxon>Myxococcota</taxon>
        <taxon>Myxococcia</taxon>
        <taxon>Myxococcales</taxon>
        <taxon>Cystobacterineae</taxon>
        <taxon>Anaeromyxobacteraceae</taxon>
        <taxon>Anaeromyxobacter</taxon>
    </lineage>
</organism>
<evidence type="ECO:0000256" key="1">
    <source>
        <dbReference type="SAM" id="SignalP"/>
    </source>
</evidence>
<dbReference type="SUPFAM" id="SSF49785">
    <property type="entry name" value="Galactose-binding domain-like"/>
    <property type="match status" value="1"/>
</dbReference>
<dbReference type="InterPro" id="IPR008979">
    <property type="entry name" value="Galactose-bd-like_sf"/>
</dbReference>
<evidence type="ECO:0000313" key="3">
    <source>
        <dbReference type="Proteomes" id="UP001162734"/>
    </source>
</evidence>
<keyword evidence="3" id="KW-1185">Reference proteome</keyword>
<name>A0ABN6N4E0_9BACT</name>
<dbReference type="RefSeq" id="WP_248345175.1">
    <property type="nucleotide sequence ID" value="NZ_AP025592.1"/>
</dbReference>
<proteinExistence type="predicted"/>
<protein>
    <submittedName>
        <fullName evidence="2">Uncharacterized protein</fullName>
    </submittedName>
</protein>
<evidence type="ECO:0000313" key="2">
    <source>
        <dbReference type="EMBL" id="BDG08051.1"/>
    </source>
</evidence>
<reference evidence="3" key="1">
    <citation type="journal article" date="2022" name="Int. J. Syst. Evol. Microbiol.">
        <title>Anaeromyxobacter oryzae sp. nov., Anaeromyxobacter diazotrophicus sp. nov. and Anaeromyxobacter paludicola sp. nov., isolated from paddy soils.</title>
        <authorList>
            <person name="Itoh H."/>
            <person name="Xu Z."/>
            <person name="Mise K."/>
            <person name="Masuda Y."/>
            <person name="Ushijima N."/>
            <person name="Hayakawa C."/>
            <person name="Shiratori Y."/>
            <person name="Senoo K."/>
        </authorList>
    </citation>
    <scope>NUCLEOTIDE SEQUENCE [LARGE SCALE GENOMIC DNA]</scope>
    <source>
        <strain evidence="3">Red630</strain>
    </source>
</reference>
<dbReference type="EMBL" id="AP025592">
    <property type="protein sequence ID" value="BDG08051.1"/>
    <property type="molecule type" value="Genomic_DNA"/>
</dbReference>
<feature type="signal peptide" evidence="1">
    <location>
        <begin position="1"/>
        <end position="22"/>
    </location>
</feature>
<keyword evidence="1" id="KW-0732">Signal</keyword>
<accession>A0ABN6N4E0</accession>
<dbReference type="Proteomes" id="UP001162734">
    <property type="component" value="Chromosome"/>
</dbReference>
<gene>
    <name evidence="2" type="ORF">AMPC_11640</name>
</gene>
<sequence>MPSLAPLLAATLLAAGAPAAPAAPASGADAPAPPTRRYFLVAEQSRPEAAQYDVSVFVNSQWIREVRAGDARLVMEVTKFLHAGENRVTLEARKRPDDGPGPADATLRVVLGEGTPHGTEVAIDAPAVEMRRTAAETASFTEEYPLVAR</sequence>